<dbReference type="EMBL" id="JAUIQD010000003">
    <property type="protein sequence ID" value="KAK3358153.1"/>
    <property type="molecule type" value="Genomic_DNA"/>
</dbReference>
<reference evidence="1" key="1">
    <citation type="journal article" date="2023" name="Mol. Phylogenet. Evol.">
        <title>Genome-scale phylogeny and comparative genomics of the fungal order Sordariales.</title>
        <authorList>
            <person name="Hensen N."/>
            <person name="Bonometti L."/>
            <person name="Westerberg I."/>
            <person name="Brannstrom I.O."/>
            <person name="Guillou S."/>
            <person name="Cros-Aarteil S."/>
            <person name="Calhoun S."/>
            <person name="Haridas S."/>
            <person name="Kuo A."/>
            <person name="Mondo S."/>
            <person name="Pangilinan J."/>
            <person name="Riley R."/>
            <person name="LaButti K."/>
            <person name="Andreopoulos B."/>
            <person name="Lipzen A."/>
            <person name="Chen C."/>
            <person name="Yan M."/>
            <person name="Daum C."/>
            <person name="Ng V."/>
            <person name="Clum A."/>
            <person name="Steindorff A."/>
            <person name="Ohm R.A."/>
            <person name="Martin F."/>
            <person name="Silar P."/>
            <person name="Natvig D.O."/>
            <person name="Lalanne C."/>
            <person name="Gautier V."/>
            <person name="Ament-Velasquez S.L."/>
            <person name="Kruys A."/>
            <person name="Hutchinson M.I."/>
            <person name="Powell A.J."/>
            <person name="Barry K."/>
            <person name="Miller A.N."/>
            <person name="Grigoriev I.V."/>
            <person name="Debuchy R."/>
            <person name="Gladieux P."/>
            <person name="Hiltunen Thoren M."/>
            <person name="Johannesson H."/>
        </authorList>
    </citation>
    <scope>NUCLEOTIDE SEQUENCE</scope>
    <source>
        <strain evidence="1">CBS 955.72</strain>
    </source>
</reference>
<comment type="caution">
    <text evidence="1">The sequence shown here is derived from an EMBL/GenBank/DDBJ whole genome shotgun (WGS) entry which is preliminary data.</text>
</comment>
<evidence type="ECO:0000313" key="1">
    <source>
        <dbReference type="EMBL" id="KAK3358153.1"/>
    </source>
</evidence>
<sequence>MAISMIYASWESIRLNMQGISAFIRRRLRDGERQDGGYMPMKIPEFQVPLWLEPAPLPRSAQTGGCRLPKLASIAEAWSAHKSTDRTEIYEVDALTSHKLAADLARPFGQSTGRGLSLIRFKIDNLYRTLLMRQQDVFAPWMGPGHTMTPQTLYEIGHLITNADPICRHLQWSEEYPFLVPQMASVRPVGYWTDEEARQLAEFSLPITVLDGQTTAISAETSGIHKRLRCALLHKTPCTCPDSVPFSAVRSCPRCDTDFAVNIVPDKVPGSPQARLLVFTTWKLLGDGSAGYRRSFWEPHTTSGSPNRSYSPGHAHFFFESQPRDSHTYSIDRGDIQARVSLARFALREAPPHYTAIVVASSEAKTPFYDLPRPN</sequence>
<protein>
    <submittedName>
        <fullName evidence="1">Uncharacterized protein</fullName>
    </submittedName>
</protein>
<accession>A0AAJ0MH40</accession>
<keyword evidence="2" id="KW-1185">Reference proteome</keyword>
<organism evidence="1 2">
    <name type="scientific">Lasiosphaeria hispida</name>
    <dbReference type="NCBI Taxonomy" id="260671"/>
    <lineage>
        <taxon>Eukaryota</taxon>
        <taxon>Fungi</taxon>
        <taxon>Dikarya</taxon>
        <taxon>Ascomycota</taxon>
        <taxon>Pezizomycotina</taxon>
        <taxon>Sordariomycetes</taxon>
        <taxon>Sordariomycetidae</taxon>
        <taxon>Sordariales</taxon>
        <taxon>Lasiosphaeriaceae</taxon>
        <taxon>Lasiosphaeria</taxon>
    </lineage>
</organism>
<evidence type="ECO:0000313" key="2">
    <source>
        <dbReference type="Proteomes" id="UP001275084"/>
    </source>
</evidence>
<dbReference type="AlphaFoldDB" id="A0AAJ0MH40"/>
<proteinExistence type="predicted"/>
<name>A0AAJ0MH40_9PEZI</name>
<reference evidence="1" key="2">
    <citation type="submission" date="2023-06" db="EMBL/GenBank/DDBJ databases">
        <authorList>
            <consortium name="Lawrence Berkeley National Laboratory"/>
            <person name="Haridas S."/>
            <person name="Hensen N."/>
            <person name="Bonometti L."/>
            <person name="Westerberg I."/>
            <person name="Brannstrom I.O."/>
            <person name="Guillou S."/>
            <person name="Cros-Aarteil S."/>
            <person name="Calhoun S."/>
            <person name="Kuo A."/>
            <person name="Mondo S."/>
            <person name="Pangilinan J."/>
            <person name="Riley R."/>
            <person name="Labutti K."/>
            <person name="Andreopoulos B."/>
            <person name="Lipzen A."/>
            <person name="Chen C."/>
            <person name="Yanf M."/>
            <person name="Daum C."/>
            <person name="Ng V."/>
            <person name="Clum A."/>
            <person name="Steindorff A."/>
            <person name="Ohm R."/>
            <person name="Martin F."/>
            <person name="Silar P."/>
            <person name="Natvig D."/>
            <person name="Lalanne C."/>
            <person name="Gautier V."/>
            <person name="Ament-Velasquez S.L."/>
            <person name="Kruys A."/>
            <person name="Hutchinson M.I."/>
            <person name="Powell A.J."/>
            <person name="Barry K."/>
            <person name="Miller A.N."/>
            <person name="Grigoriev I.V."/>
            <person name="Debuchy R."/>
            <person name="Gladieux P."/>
            <person name="Thoren M.H."/>
            <person name="Johannesson H."/>
        </authorList>
    </citation>
    <scope>NUCLEOTIDE SEQUENCE</scope>
    <source>
        <strain evidence="1">CBS 955.72</strain>
    </source>
</reference>
<dbReference type="Proteomes" id="UP001275084">
    <property type="component" value="Unassembled WGS sequence"/>
</dbReference>
<gene>
    <name evidence="1" type="ORF">B0T25DRAFT_567391</name>
</gene>